<dbReference type="EMBL" id="UOES01000506">
    <property type="protein sequence ID" value="VAW29067.1"/>
    <property type="molecule type" value="Genomic_DNA"/>
</dbReference>
<dbReference type="FunFam" id="1.10.340.30:FF:000009">
    <property type="entry name" value="DNA-3-methyladenine glycosylase I"/>
    <property type="match status" value="1"/>
</dbReference>
<name>A0A3B0UUR3_9ZZZZ</name>
<evidence type="ECO:0000256" key="1">
    <source>
        <dbReference type="ARBA" id="ARBA00022723"/>
    </source>
</evidence>
<dbReference type="InterPro" id="IPR005019">
    <property type="entry name" value="Adenine_glyco"/>
</dbReference>
<dbReference type="GO" id="GO:0046872">
    <property type="term" value="F:metal ion binding"/>
    <property type="evidence" value="ECO:0007669"/>
    <property type="project" value="UniProtKB-KW"/>
</dbReference>
<evidence type="ECO:0000256" key="5">
    <source>
        <dbReference type="ARBA" id="ARBA00023204"/>
    </source>
</evidence>
<dbReference type="InterPro" id="IPR011257">
    <property type="entry name" value="DNA_glycosylase"/>
</dbReference>
<keyword evidence="2" id="KW-0227">DNA damage</keyword>
<accession>A0A3B0UUR3</accession>
<gene>
    <name evidence="6" type="ORF">MNBD_BACTEROID06-1674</name>
</gene>
<keyword evidence="5" id="KW-0234">DNA repair</keyword>
<dbReference type="InterPro" id="IPR052891">
    <property type="entry name" value="DNA-3mA_glycosylase"/>
</dbReference>
<dbReference type="PANTHER" id="PTHR30037">
    <property type="entry name" value="DNA-3-METHYLADENINE GLYCOSYLASE 1"/>
    <property type="match status" value="1"/>
</dbReference>
<evidence type="ECO:0000256" key="3">
    <source>
        <dbReference type="ARBA" id="ARBA00022801"/>
    </source>
</evidence>
<dbReference type="AlphaFoldDB" id="A0A3B0UUR3"/>
<keyword evidence="3 6" id="KW-0378">Hydrolase</keyword>
<proteinExistence type="predicted"/>
<reference evidence="6" key="1">
    <citation type="submission" date="2018-06" db="EMBL/GenBank/DDBJ databases">
        <authorList>
            <person name="Zhirakovskaya E."/>
        </authorList>
    </citation>
    <scope>NUCLEOTIDE SEQUENCE</scope>
</reference>
<dbReference type="SUPFAM" id="SSF48150">
    <property type="entry name" value="DNA-glycosylase"/>
    <property type="match status" value="1"/>
</dbReference>
<dbReference type="GO" id="GO:0008725">
    <property type="term" value="F:DNA-3-methyladenine glycosylase activity"/>
    <property type="evidence" value="ECO:0007669"/>
    <property type="project" value="UniProtKB-EC"/>
</dbReference>
<evidence type="ECO:0000256" key="4">
    <source>
        <dbReference type="ARBA" id="ARBA00022833"/>
    </source>
</evidence>
<dbReference type="GO" id="GO:0006284">
    <property type="term" value="P:base-excision repair"/>
    <property type="evidence" value="ECO:0007669"/>
    <property type="project" value="InterPro"/>
</dbReference>
<organism evidence="6">
    <name type="scientific">hydrothermal vent metagenome</name>
    <dbReference type="NCBI Taxonomy" id="652676"/>
    <lineage>
        <taxon>unclassified sequences</taxon>
        <taxon>metagenomes</taxon>
        <taxon>ecological metagenomes</taxon>
    </lineage>
</organism>
<evidence type="ECO:0000256" key="2">
    <source>
        <dbReference type="ARBA" id="ARBA00022763"/>
    </source>
</evidence>
<keyword evidence="4" id="KW-0862">Zinc</keyword>
<evidence type="ECO:0000313" key="6">
    <source>
        <dbReference type="EMBL" id="VAW29067.1"/>
    </source>
</evidence>
<dbReference type="Pfam" id="PF03352">
    <property type="entry name" value="Adenine_glyco"/>
    <property type="match status" value="1"/>
</dbReference>
<dbReference type="EC" id="3.2.2.20" evidence="6"/>
<sequence length="215" mass="25057">MNNTGYVSTIAFYCRNLLFLYTMKNKPTCQWAQNSFEAYEKYHDEEWGLPVHDDTKHFEFLILEGAQAGLSWATVIKKREGYRKAFANFDYKKVAQFDEAKMEELVLNPDIIRNRLKIKSAVTNAQCFLEVQKEFGSFDTYIWSFVNGKPIINKWKKMSNVPASTKQSDALSKDLKKRGFKFVGTTIMYAHMQACGLVNDHTVDCYRYEEVLNRC</sequence>
<protein>
    <submittedName>
        <fullName evidence="6">DNA-3-methyladenine glycosylase</fullName>
        <ecNumber evidence="6">3.2.2.20</ecNumber>
    </submittedName>
</protein>
<dbReference type="Gene3D" id="1.10.340.30">
    <property type="entry name" value="Hypothetical protein, domain 2"/>
    <property type="match status" value="1"/>
</dbReference>
<keyword evidence="6" id="KW-0326">Glycosidase</keyword>
<keyword evidence="1" id="KW-0479">Metal-binding</keyword>
<dbReference type="PANTHER" id="PTHR30037:SF4">
    <property type="entry name" value="DNA-3-METHYLADENINE GLYCOSYLASE I"/>
    <property type="match status" value="1"/>
</dbReference>